<reference evidence="1 2" key="1">
    <citation type="submission" date="2020-08" db="EMBL/GenBank/DDBJ databases">
        <title>Genomic Encyclopedia of Type Strains, Phase III (KMG-III): the genomes of soil and plant-associated and newly described type strains.</title>
        <authorList>
            <person name="Whitman W."/>
        </authorList>
    </citation>
    <scope>NUCLEOTIDE SEQUENCE [LARGE SCALE GENOMIC DNA]</scope>
    <source>
        <strain evidence="1 2">CECT 8234</strain>
    </source>
</reference>
<gene>
    <name evidence="1" type="ORF">FHS16_005652</name>
</gene>
<dbReference type="EMBL" id="JACHXW010000026">
    <property type="protein sequence ID" value="MBB3155544.1"/>
    <property type="molecule type" value="Genomic_DNA"/>
</dbReference>
<evidence type="ECO:0000313" key="2">
    <source>
        <dbReference type="Proteomes" id="UP000518605"/>
    </source>
</evidence>
<name>A0A7W5GCL9_9BACL</name>
<keyword evidence="2" id="KW-1185">Reference proteome</keyword>
<protein>
    <submittedName>
        <fullName evidence="1">Uncharacterized protein</fullName>
    </submittedName>
</protein>
<proteinExistence type="predicted"/>
<dbReference type="AlphaFoldDB" id="A0A7W5GCL9"/>
<sequence>MPERFGNLLKRMKQVTIIGYHGANNFGNDMMLNPLL</sequence>
<organism evidence="1 2">
    <name type="scientific">Paenibacillus endophyticus</name>
    <dbReference type="NCBI Taxonomy" id="1294268"/>
    <lineage>
        <taxon>Bacteria</taxon>
        <taxon>Bacillati</taxon>
        <taxon>Bacillota</taxon>
        <taxon>Bacilli</taxon>
        <taxon>Bacillales</taxon>
        <taxon>Paenibacillaceae</taxon>
        <taxon>Paenibacillus</taxon>
    </lineage>
</organism>
<comment type="caution">
    <text evidence="1">The sequence shown here is derived from an EMBL/GenBank/DDBJ whole genome shotgun (WGS) entry which is preliminary data.</text>
</comment>
<evidence type="ECO:0000313" key="1">
    <source>
        <dbReference type="EMBL" id="MBB3155544.1"/>
    </source>
</evidence>
<dbReference type="Proteomes" id="UP000518605">
    <property type="component" value="Unassembled WGS sequence"/>
</dbReference>
<accession>A0A7W5GCL9</accession>